<dbReference type="OrthoDB" id="9759819at2"/>
<dbReference type="Proteomes" id="UP000309872">
    <property type="component" value="Unassembled WGS sequence"/>
</dbReference>
<dbReference type="InterPro" id="IPR014001">
    <property type="entry name" value="Helicase_ATP-bd"/>
</dbReference>
<dbReference type="EMBL" id="SUKA01000003">
    <property type="protein sequence ID" value="TJY65458.1"/>
    <property type="molecule type" value="Genomic_DNA"/>
</dbReference>
<dbReference type="Pfam" id="PF04851">
    <property type="entry name" value="ResIII"/>
    <property type="match status" value="1"/>
</dbReference>
<keyword evidence="3" id="KW-1185">Reference proteome</keyword>
<name>A0A4U0H1X9_9SPHI</name>
<feature type="domain" description="Helicase ATP-binding" evidence="1">
    <location>
        <begin position="138"/>
        <end position="309"/>
    </location>
</feature>
<dbReference type="GO" id="GO:0005524">
    <property type="term" value="F:ATP binding"/>
    <property type="evidence" value="ECO:0007669"/>
    <property type="project" value="InterPro"/>
</dbReference>
<organism evidence="2 3">
    <name type="scientific">Sphingobacterium alkalisoli</name>
    <dbReference type="NCBI Taxonomy" id="1874115"/>
    <lineage>
        <taxon>Bacteria</taxon>
        <taxon>Pseudomonadati</taxon>
        <taxon>Bacteroidota</taxon>
        <taxon>Sphingobacteriia</taxon>
        <taxon>Sphingobacteriales</taxon>
        <taxon>Sphingobacteriaceae</taxon>
        <taxon>Sphingobacterium</taxon>
    </lineage>
</organism>
<gene>
    <name evidence="2" type="ORF">FAZ19_09955</name>
</gene>
<dbReference type="GO" id="GO:0016787">
    <property type="term" value="F:hydrolase activity"/>
    <property type="evidence" value="ECO:0007669"/>
    <property type="project" value="InterPro"/>
</dbReference>
<dbReference type="PANTHER" id="PTHR47396:SF1">
    <property type="entry name" value="ATP-DEPENDENT HELICASE IRC3-RELATED"/>
    <property type="match status" value="1"/>
</dbReference>
<dbReference type="GO" id="GO:0004386">
    <property type="term" value="F:helicase activity"/>
    <property type="evidence" value="ECO:0007669"/>
    <property type="project" value="UniProtKB-KW"/>
</dbReference>
<protein>
    <submittedName>
        <fullName evidence="2">DEAD/DEAH box helicase</fullName>
    </submittedName>
</protein>
<sequence length="1080" mass="123355">MIKTKLPKVLNVIYNSGGNQIIQYCAEEFILQDCVLESISPFIIKSGEDSYVITRDSNFDSTDYSYVLLSSRIPTKRDFENENLNLIKWLKHPLIYNSSPNEVVASWNGNFNFIKEDIDKKIDGLRTPQLGALHSILAHGYNQEDIGIVVMPTGTGKTETMICSMVATSSDKLLVTVPSDSLRTQLFEKFLTYGLLKKFGVVGEDAINPNVGIMTSGIDTDDELREFISKCNVVITTMAIASKSTPTQKSLMSEMFSHLYVDEAHHSEAKTWQEFISNFDKQKVLLFTATPYRNDGKRLKGKFIFNFSLRKAQEQQYYKEIQFFPIREYDRSKADQMIADKAVFILREDIKNGYSHIILARCMSKDRAEEVYQYYSVHEDLKPVVVYNGIAGLKGKMDAIKAKRHSIIICVDMLGEGFDLPELKIGAIHDERQSLPITLQFIGRFTRTSYSSLGKASFVTNMAYPPIKEELEQLYAKDADWNLLLPMLSEGAEQQQIDFKKFLEGFSHLEDSVIPFQSINPALSTVIFKNDGKDWYPNKWKEGVSSLSTYDHQYFDYNAEENTLVIILGKVIRVEWGEFDTVQNLAWDLIVVYWDLRPDVNRVFINTSIKNFASDKLVKVLFDGNQSKITGTNVFRIFHEVYRLSLFNVGARKGIGKDITFQSFYGKGVQDGLHMLEQGTLIKNNIFGVGYKDGEKVCLGCSVKGKIWSYLRGNLQQLTEWCRSIGSIVTDPTINPNTVLENTLQVEIISAKPEEKAISIDWNPEMYKFSEKRYEVYLNGIKSHLWELDIYVVESGGANLRFAISSELNSAEFDLVLLNKNIDGELAPSFDIIKVNNTTAEIIVGSKKMQLIEYLEDVTPIFWFADGSQLMQNQYVKVRKKADHISLDQIISQDWPGVNISIESQGISPYKQDSIQYNFIEYIRDQYNIIYDDDGKGEIADIIGINDTADCIDIHLFHLKYARNGQVGNNIENFYQVCGQAQKSLNWKYRDGREFFEHMFKRKMKKRQGNECSRLIKGTEDQLEYFLNAAKWTKELRFHINIVQPGLAKNGASDDILQILGTTSHYLKTVGNVNLMVYTS</sequence>
<dbReference type="PANTHER" id="PTHR47396">
    <property type="entry name" value="TYPE I RESTRICTION ENZYME ECOKI R PROTEIN"/>
    <property type="match status" value="1"/>
</dbReference>
<dbReference type="AlphaFoldDB" id="A0A4U0H1X9"/>
<dbReference type="InterPro" id="IPR027417">
    <property type="entry name" value="P-loop_NTPase"/>
</dbReference>
<reference evidence="2 3" key="1">
    <citation type="submission" date="2019-04" db="EMBL/GenBank/DDBJ databases">
        <title>Sphingobacterium olei sp. nov., isolated from oil-contaminated soil.</title>
        <authorList>
            <person name="Liu B."/>
        </authorList>
    </citation>
    <scope>NUCLEOTIDE SEQUENCE [LARGE SCALE GENOMIC DNA]</scope>
    <source>
        <strain evidence="2 3">Y3L14</strain>
    </source>
</reference>
<dbReference type="RefSeq" id="WP_136820587.1">
    <property type="nucleotide sequence ID" value="NZ_BMJX01000003.1"/>
</dbReference>
<dbReference type="SUPFAM" id="SSF52540">
    <property type="entry name" value="P-loop containing nucleoside triphosphate hydrolases"/>
    <property type="match status" value="1"/>
</dbReference>
<accession>A0A4U0H1X9</accession>
<dbReference type="CDD" id="cd17926">
    <property type="entry name" value="DEXHc_RE"/>
    <property type="match status" value="1"/>
</dbReference>
<evidence type="ECO:0000259" key="1">
    <source>
        <dbReference type="PROSITE" id="PS51192"/>
    </source>
</evidence>
<keyword evidence="2" id="KW-0067">ATP-binding</keyword>
<dbReference type="Gene3D" id="3.40.50.300">
    <property type="entry name" value="P-loop containing nucleotide triphosphate hydrolases"/>
    <property type="match status" value="2"/>
</dbReference>
<keyword evidence="2" id="KW-0547">Nucleotide-binding</keyword>
<keyword evidence="2" id="KW-0347">Helicase</keyword>
<evidence type="ECO:0000313" key="3">
    <source>
        <dbReference type="Proteomes" id="UP000309872"/>
    </source>
</evidence>
<dbReference type="InterPro" id="IPR050742">
    <property type="entry name" value="Helicase_Restrict-Modif_Enz"/>
</dbReference>
<proteinExistence type="predicted"/>
<dbReference type="GO" id="GO:0005829">
    <property type="term" value="C:cytosol"/>
    <property type="evidence" value="ECO:0007669"/>
    <property type="project" value="TreeGrafter"/>
</dbReference>
<evidence type="ECO:0000313" key="2">
    <source>
        <dbReference type="EMBL" id="TJY65458.1"/>
    </source>
</evidence>
<dbReference type="InterPro" id="IPR006935">
    <property type="entry name" value="Helicase/UvrB_N"/>
</dbReference>
<comment type="caution">
    <text evidence="2">The sequence shown here is derived from an EMBL/GenBank/DDBJ whole genome shotgun (WGS) entry which is preliminary data.</text>
</comment>
<dbReference type="SMART" id="SM00487">
    <property type="entry name" value="DEXDc"/>
    <property type="match status" value="1"/>
</dbReference>
<dbReference type="PROSITE" id="PS51192">
    <property type="entry name" value="HELICASE_ATP_BIND_1"/>
    <property type="match status" value="1"/>
</dbReference>
<dbReference type="GO" id="GO:0003677">
    <property type="term" value="F:DNA binding"/>
    <property type="evidence" value="ECO:0007669"/>
    <property type="project" value="InterPro"/>
</dbReference>
<keyword evidence="2" id="KW-0378">Hydrolase</keyword>